<dbReference type="AlphaFoldDB" id="A0A4R4PCP9"/>
<protein>
    <recommendedName>
        <fullName evidence="1">GIY-YIG domain-containing protein</fullName>
    </recommendedName>
</protein>
<proteinExistence type="predicted"/>
<dbReference type="Pfam" id="PF26468">
    <property type="entry name" value="GIY_YIG_3"/>
    <property type="match status" value="1"/>
</dbReference>
<dbReference type="InterPro" id="IPR058782">
    <property type="entry name" value="GIY_YIG_3"/>
</dbReference>
<keyword evidence="3" id="KW-1185">Reference proteome</keyword>
<accession>A0A4R4PCP9</accession>
<sequence>MSDGNADRRKDTERFYFLLGRLEERIGGPRLLRNCDHATGWPKYGVEFFLEEGQFRTGGDGLRVVRVGSHALRATSQATFWGRLAQHRGPVSGANAGVGNHRGSIFRHHIGTALQQVDDWPADVVQSWRQTKVSPAQHKAEGPFEQAVSEHITAMPLLWLDVPDREQRKSIRANSISLLSQRNGGVHRTTSGWLGLHAENEHVRTSGLWNSDHVDDPYDPSFLDDMEARVKAM</sequence>
<dbReference type="OrthoDB" id="7107773at2"/>
<reference evidence="2 3" key="1">
    <citation type="submission" date="2019-03" db="EMBL/GenBank/DDBJ databases">
        <title>Draft genome sequences of novel Actinobacteria.</title>
        <authorList>
            <person name="Sahin N."/>
            <person name="Ay H."/>
            <person name="Saygin H."/>
        </authorList>
    </citation>
    <scope>NUCLEOTIDE SEQUENCE [LARGE SCALE GENOMIC DNA]</scope>
    <source>
        <strain evidence="2 3">DSM 45347</strain>
    </source>
</reference>
<name>A0A4R4PCP9_9ACTN</name>
<evidence type="ECO:0000313" key="3">
    <source>
        <dbReference type="Proteomes" id="UP000295431"/>
    </source>
</evidence>
<organism evidence="2 3">
    <name type="scientific">Actinomadura bangladeshensis</name>
    <dbReference type="NCBI Taxonomy" id="453573"/>
    <lineage>
        <taxon>Bacteria</taxon>
        <taxon>Bacillati</taxon>
        <taxon>Actinomycetota</taxon>
        <taxon>Actinomycetes</taxon>
        <taxon>Streptosporangiales</taxon>
        <taxon>Thermomonosporaceae</taxon>
        <taxon>Actinomadura</taxon>
    </lineage>
</organism>
<comment type="caution">
    <text evidence="2">The sequence shown here is derived from an EMBL/GenBank/DDBJ whole genome shotgun (WGS) entry which is preliminary data.</text>
</comment>
<dbReference type="EMBL" id="SMJW01000001">
    <property type="protein sequence ID" value="TDC20328.1"/>
    <property type="molecule type" value="Genomic_DNA"/>
</dbReference>
<gene>
    <name evidence="2" type="ORF">E1284_00115</name>
</gene>
<dbReference type="Proteomes" id="UP000295431">
    <property type="component" value="Unassembled WGS sequence"/>
</dbReference>
<evidence type="ECO:0000259" key="1">
    <source>
        <dbReference type="Pfam" id="PF26468"/>
    </source>
</evidence>
<dbReference type="RefSeq" id="WP_131935813.1">
    <property type="nucleotide sequence ID" value="NZ_BAAAMX010000002.1"/>
</dbReference>
<evidence type="ECO:0000313" key="2">
    <source>
        <dbReference type="EMBL" id="TDC20328.1"/>
    </source>
</evidence>
<feature type="domain" description="GIY-YIG" evidence="1">
    <location>
        <begin position="7"/>
        <end position="232"/>
    </location>
</feature>